<evidence type="ECO:0000256" key="1">
    <source>
        <dbReference type="SAM" id="Phobius"/>
    </source>
</evidence>
<dbReference type="AlphaFoldDB" id="A0A0E0JS80"/>
<evidence type="ECO:0000313" key="2">
    <source>
        <dbReference type="EnsemblPlants" id="OPUNC01G39230.1"/>
    </source>
</evidence>
<dbReference type="HOGENOM" id="CLU_1952300_0_0_1"/>
<keyword evidence="1" id="KW-0812">Transmembrane</keyword>
<feature type="transmembrane region" description="Helical" evidence="1">
    <location>
        <begin position="73"/>
        <end position="96"/>
    </location>
</feature>
<keyword evidence="1" id="KW-0472">Membrane</keyword>
<accession>A0A0E0JS80</accession>
<evidence type="ECO:0000313" key="3">
    <source>
        <dbReference type="Proteomes" id="UP000026962"/>
    </source>
</evidence>
<organism evidence="2">
    <name type="scientific">Oryza punctata</name>
    <name type="common">Red rice</name>
    <dbReference type="NCBI Taxonomy" id="4537"/>
    <lineage>
        <taxon>Eukaryota</taxon>
        <taxon>Viridiplantae</taxon>
        <taxon>Streptophyta</taxon>
        <taxon>Embryophyta</taxon>
        <taxon>Tracheophyta</taxon>
        <taxon>Spermatophyta</taxon>
        <taxon>Magnoliopsida</taxon>
        <taxon>Liliopsida</taxon>
        <taxon>Poales</taxon>
        <taxon>Poaceae</taxon>
        <taxon>BOP clade</taxon>
        <taxon>Oryzoideae</taxon>
        <taxon>Oryzeae</taxon>
        <taxon>Oryzinae</taxon>
        <taxon>Oryza</taxon>
    </lineage>
</organism>
<sequence>MWASSHSLSHQASPSPLKKEIIDYMVSTYGHVQGDGRKRMRRGVHVSGAAVRRWCGAEERVDLRKRGSPLAMALLRSSATLYLTLPATMALLLLHIHHDHKIILSHALSIFGDGKFPNPRHIASPPNQP</sequence>
<protein>
    <submittedName>
        <fullName evidence="2">Uncharacterized protein</fullName>
    </submittedName>
</protein>
<dbReference type="Proteomes" id="UP000026962">
    <property type="component" value="Chromosome 1"/>
</dbReference>
<reference evidence="2" key="2">
    <citation type="submission" date="2018-05" db="EMBL/GenBank/DDBJ databases">
        <title>OpunRS2 (Oryza punctata Reference Sequence Version 2).</title>
        <authorList>
            <person name="Zhang J."/>
            <person name="Kudrna D."/>
            <person name="Lee S."/>
            <person name="Talag J."/>
            <person name="Welchert J."/>
            <person name="Wing R.A."/>
        </authorList>
    </citation>
    <scope>NUCLEOTIDE SEQUENCE [LARGE SCALE GENOMIC DNA]</scope>
</reference>
<dbReference type="EnsemblPlants" id="OPUNC01G39230.1">
    <property type="protein sequence ID" value="OPUNC01G39230.1"/>
    <property type="gene ID" value="OPUNC01G39230"/>
</dbReference>
<reference evidence="2" key="1">
    <citation type="submission" date="2015-04" db="UniProtKB">
        <authorList>
            <consortium name="EnsemblPlants"/>
        </authorList>
    </citation>
    <scope>IDENTIFICATION</scope>
</reference>
<keyword evidence="3" id="KW-1185">Reference proteome</keyword>
<dbReference type="Gramene" id="OPUNC01G39230.1">
    <property type="protein sequence ID" value="OPUNC01G39230.1"/>
    <property type="gene ID" value="OPUNC01G39230"/>
</dbReference>
<keyword evidence="1" id="KW-1133">Transmembrane helix</keyword>
<proteinExistence type="predicted"/>
<name>A0A0E0JS80_ORYPU</name>